<accession>A0AAD9Y3M5</accession>
<evidence type="ECO:0000313" key="1">
    <source>
        <dbReference type="EMBL" id="KAK2734089.1"/>
    </source>
</evidence>
<dbReference type="Proteomes" id="UP001281614">
    <property type="component" value="Unassembled WGS sequence"/>
</dbReference>
<dbReference type="AlphaFoldDB" id="A0AAD9Y3M5"/>
<sequence>MHAAASGPSLPPRSPILPSIPLFWHSTAGHWKKETRARLPRSRPHLGITDLFSDNLHPSPLATCLPGPCRSLLLSPHGLKLDWMHLGKMVGDWQVPHASKGGSGLDRWMGANVTAFAPPQPSPCHRLSTIHL</sequence>
<evidence type="ECO:0000313" key="2">
    <source>
        <dbReference type="Proteomes" id="UP001281614"/>
    </source>
</evidence>
<comment type="caution">
    <text evidence="1">The sequence shown here is derived from an EMBL/GenBank/DDBJ whole genome shotgun (WGS) entry which is preliminary data.</text>
</comment>
<dbReference type="EMBL" id="VYYT01000477">
    <property type="protein sequence ID" value="KAK2734089.1"/>
    <property type="molecule type" value="Genomic_DNA"/>
</dbReference>
<gene>
    <name evidence="1" type="ORF">CKAH01_08133</name>
</gene>
<organism evidence="1 2">
    <name type="scientific">Colletotrichum kahawae</name>
    <name type="common">Coffee berry disease fungus</name>
    <dbReference type="NCBI Taxonomy" id="34407"/>
    <lineage>
        <taxon>Eukaryota</taxon>
        <taxon>Fungi</taxon>
        <taxon>Dikarya</taxon>
        <taxon>Ascomycota</taxon>
        <taxon>Pezizomycotina</taxon>
        <taxon>Sordariomycetes</taxon>
        <taxon>Hypocreomycetidae</taxon>
        <taxon>Glomerellales</taxon>
        <taxon>Glomerellaceae</taxon>
        <taxon>Colletotrichum</taxon>
        <taxon>Colletotrichum gloeosporioides species complex</taxon>
    </lineage>
</organism>
<protein>
    <submittedName>
        <fullName evidence="1">Uncharacterized protein</fullName>
    </submittedName>
</protein>
<proteinExistence type="predicted"/>
<reference evidence="1" key="1">
    <citation type="submission" date="2023-02" db="EMBL/GenBank/DDBJ databases">
        <title>Colletotrichum kahawae CIFC_Que2 genome sequencing and assembly.</title>
        <authorList>
            <person name="Baroncelli R."/>
        </authorList>
    </citation>
    <scope>NUCLEOTIDE SEQUENCE</scope>
    <source>
        <strain evidence="1">CIFC_Que2</strain>
    </source>
</reference>
<keyword evidence="2" id="KW-1185">Reference proteome</keyword>
<name>A0AAD9Y3M5_COLKA</name>